<sequence length="124" mass="13954">MKGKYTVFIILAVILIAIGATFYFVMQFFENNPTQPQPIGYRTGVIVEMKDNSILVVSDISDEEARNLSVDEAMDTGKDATWFSLTMDQRNQLKLYDEVKVGYEALDESFPAQGSAKTVEKLNE</sequence>
<dbReference type="RefSeq" id="WP_151701472.1">
    <property type="nucleotide sequence ID" value="NZ_CP031223.1"/>
</dbReference>
<keyword evidence="3" id="KW-1185">Reference proteome</keyword>
<feature type="transmembrane region" description="Helical" evidence="1">
    <location>
        <begin position="7"/>
        <end position="29"/>
    </location>
</feature>
<protein>
    <submittedName>
        <fullName evidence="2">DUF3221 domain-containing protein</fullName>
    </submittedName>
</protein>
<dbReference type="Proteomes" id="UP000325517">
    <property type="component" value="Chromosome"/>
</dbReference>
<dbReference type="KEGG" id="psyo:PB01_18345"/>
<name>A0A5J6SRM6_9BACI</name>
<evidence type="ECO:0000313" key="2">
    <source>
        <dbReference type="EMBL" id="QFG00591.1"/>
    </source>
</evidence>
<proteinExistence type="predicted"/>
<dbReference type="AlphaFoldDB" id="A0A5J6SRM6"/>
<organism evidence="2 3">
    <name type="scientific">Psychrobacillus glaciei</name>
    <dbReference type="NCBI Taxonomy" id="2283160"/>
    <lineage>
        <taxon>Bacteria</taxon>
        <taxon>Bacillati</taxon>
        <taxon>Bacillota</taxon>
        <taxon>Bacilli</taxon>
        <taxon>Bacillales</taxon>
        <taxon>Bacillaceae</taxon>
        <taxon>Psychrobacillus</taxon>
    </lineage>
</organism>
<keyword evidence="1" id="KW-0812">Transmembrane</keyword>
<keyword evidence="1" id="KW-1133">Transmembrane helix</keyword>
<dbReference type="InterPro" id="IPR012340">
    <property type="entry name" value="NA-bd_OB-fold"/>
</dbReference>
<evidence type="ECO:0000313" key="3">
    <source>
        <dbReference type="Proteomes" id="UP000325517"/>
    </source>
</evidence>
<keyword evidence="1" id="KW-0472">Membrane</keyword>
<accession>A0A5J6SRM6</accession>
<dbReference type="InterPro" id="IPR021598">
    <property type="entry name" value="DUF3221"/>
</dbReference>
<dbReference type="OrthoDB" id="2974120at2"/>
<evidence type="ECO:0000256" key="1">
    <source>
        <dbReference type="SAM" id="Phobius"/>
    </source>
</evidence>
<dbReference type="Gene3D" id="2.40.50.140">
    <property type="entry name" value="Nucleic acid-binding proteins"/>
    <property type="match status" value="1"/>
</dbReference>
<dbReference type="Pfam" id="PF11518">
    <property type="entry name" value="DUF3221"/>
    <property type="match status" value="1"/>
</dbReference>
<gene>
    <name evidence="2" type="ORF">PB01_18345</name>
</gene>
<reference evidence="2 3" key="1">
    <citation type="submission" date="2018-07" db="EMBL/GenBank/DDBJ databases">
        <title>Complete genome sequence of Psychrobacillus sp. PB01, isolated from iceberg, and comparative genome analysis of Psychrobacillus strains.</title>
        <authorList>
            <person name="Lee P.C."/>
        </authorList>
    </citation>
    <scope>NUCLEOTIDE SEQUENCE [LARGE SCALE GENOMIC DNA]</scope>
    <source>
        <strain evidence="2 3">PB01</strain>
    </source>
</reference>
<dbReference type="EMBL" id="CP031223">
    <property type="protein sequence ID" value="QFG00591.1"/>
    <property type="molecule type" value="Genomic_DNA"/>
</dbReference>